<proteinExistence type="predicted"/>
<dbReference type="GO" id="GO:0016829">
    <property type="term" value="F:lyase activity"/>
    <property type="evidence" value="ECO:0007669"/>
    <property type="project" value="UniProtKB-KW"/>
</dbReference>
<name>A0ABT4LFT5_9PROT</name>
<dbReference type="InterPro" id="IPR039556">
    <property type="entry name" value="ICL/PEPM"/>
</dbReference>
<dbReference type="EMBL" id="JAPWGY010000001">
    <property type="protein sequence ID" value="MCZ4279196.1"/>
    <property type="molecule type" value="Genomic_DNA"/>
</dbReference>
<comment type="caution">
    <text evidence="1">The sequence shown here is derived from an EMBL/GenBank/DDBJ whole genome shotgun (WGS) entry which is preliminary data.</text>
</comment>
<keyword evidence="1" id="KW-0456">Lyase</keyword>
<dbReference type="CDD" id="cd00377">
    <property type="entry name" value="ICL_PEPM"/>
    <property type="match status" value="1"/>
</dbReference>
<dbReference type="SUPFAM" id="SSF51621">
    <property type="entry name" value="Phosphoenolpyruvate/pyruvate domain"/>
    <property type="match status" value="1"/>
</dbReference>
<reference evidence="1" key="1">
    <citation type="submission" date="2022-12" db="EMBL/GenBank/DDBJ databases">
        <title>Bacterial isolates from different developmental stages of Nematostella vectensis.</title>
        <authorList>
            <person name="Fraune S."/>
        </authorList>
    </citation>
    <scope>NUCLEOTIDE SEQUENCE</scope>
    <source>
        <strain evidence="1">G21630-S1</strain>
    </source>
</reference>
<dbReference type="InterPro" id="IPR015813">
    <property type="entry name" value="Pyrv/PenolPyrv_kinase-like_dom"/>
</dbReference>
<dbReference type="PANTHER" id="PTHR42905">
    <property type="entry name" value="PHOSPHOENOLPYRUVATE CARBOXYLASE"/>
    <property type="match status" value="1"/>
</dbReference>
<dbReference type="RefSeq" id="WP_269421411.1">
    <property type="nucleotide sequence ID" value="NZ_JAPWGY010000001.1"/>
</dbReference>
<gene>
    <name evidence="1" type="ORF">O4H49_00310</name>
</gene>
<keyword evidence="2" id="KW-1185">Reference proteome</keyword>
<dbReference type="InterPro" id="IPR040442">
    <property type="entry name" value="Pyrv_kinase-like_dom_sf"/>
</dbReference>
<sequence>MTEIQKTQIEKAHKFTALHIKGDPLVLYNIWDAGTAKAIAETGAKAIATGSWSVAAAQGYPDGEAIPLDLLTTIASRIATTIDIPVSIDFEGGYAEDCEALAHNITRIISTGAIGINFEDQQVGKAGLYTLDIQQKRIAAIRQAANALGLPLFINARTDLFLQETNRNKHTGMIQQAIERAAAFKEAGASGFFIPGLVDAELIASICETVDLPVNVMKAEASPNLTTLASLGASRISYGPGLYFQLMKMLAESYQSIR</sequence>
<dbReference type="Proteomes" id="UP001069802">
    <property type="component" value="Unassembled WGS sequence"/>
</dbReference>
<accession>A0ABT4LFT5</accession>
<protein>
    <submittedName>
        <fullName evidence="1">Isocitrate lyase/phosphoenolpyruvate mutase family protein</fullName>
    </submittedName>
</protein>
<evidence type="ECO:0000313" key="2">
    <source>
        <dbReference type="Proteomes" id="UP001069802"/>
    </source>
</evidence>
<dbReference type="PANTHER" id="PTHR42905:SF16">
    <property type="entry name" value="CARBOXYPHOSPHONOENOLPYRUVATE PHOSPHONOMUTASE-LIKE PROTEIN (AFU_ORTHOLOGUE AFUA_5G07230)"/>
    <property type="match status" value="1"/>
</dbReference>
<evidence type="ECO:0000313" key="1">
    <source>
        <dbReference type="EMBL" id="MCZ4279196.1"/>
    </source>
</evidence>
<dbReference type="Pfam" id="PF13714">
    <property type="entry name" value="PEP_mutase"/>
    <property type="match status" value="1"/>
</dbReference>
<organism evidence="1 2">
    <name type="scientific">Kiloniella laminariae</name>
    <dbReference type="NCBI Taxonomy" id="454162"/>
    <lineage>
        <taxon>Bacteria</taxon>
        <taxon>Pseudomonadati</taxon>
        <taxon>Pseudomonadota</taxon>
        <taxon>Alphaproteobacteria</taxon>
        <taxon>Rhodospirillales</taxon>
        <taxon>Kiloniellaceae</taxon>
        <taxon>Kiloniella</taxon>
    </lineage>
</organism>
<dbReference type="Gene3D" id="3.20.20.60">
    <property type="entry name" value="Phosphoenolpyruvate-binding domains"/>
    <property type="match status" value="1"/>
</dbReference>